<dbReference type="GO" id="GO:0008745">
    <property type="term" value="F:N-acetylmuramoyl-L-alanine amidase activity"/>
    <property type="evidence" value="ECO:0007669"/>
    <property type="project" value="UniProtKB-EC"/>
</dbReference>
<dbReference type="PANTHER" id="PTHR30417">
    <property type="entry name" value="N-ACETYLMURAMOYL-L-ALANINE AMIDASE AMID"/>
    <property type="match status" value="1"/>
</dbReference>
<dbReference type="NCBIfam" id="TIGR02595">
    <property type="entry name" value="PEP_CTERM"/>
    <property type="match status" value="1"/>
</dbReference>
<evidence type="ECO:0000256" key="1">
    <source>
        <dbReference type="ARBA" id="ARBA00001561"/>
    </source>
</evidence>
<sequence length="266" mass="30215" precursor="true">MRITLMRCVLLLCVSIVFGMEQARGFEEAGSDFADLQQILNKGWQEFEFKGAKNASNRWGTKVDSIVMHTTEGSGVYENTVRWFRNSGNNSNSAHFVIARDGRVTQMVDSTRRAWHGTYYNRRSIGIEMSGFSRGHVDPNDDRVDTWRYEVGEPEDVHDPTPGDGYRSNLDTLADVVAYYVQRYDIPLIHPEGEAAWHKENGEVVRDIDFNQAGLVGHGQVQPWNRRDPGAMFPWEELISRVESRIPEPSVGILMLLGGLGLLRRK</sequence>
<dbReference type="EMBL" id="CP036425">
    <property type="protein sequence ID" value="QDU32008.1"/>
    <property type="molecule type" value="Genomic_DNA"/>
</dbReference>
<evidence type="ECO:0000256" key="4">
    <source>
        <dbReference type="ARBA" id="ARBA00023316"/>
    </source>
</evidence>
<gene>
    <name evidence="7" type="primary">cwhA_1</name>
    <name evidence="7" type="ORF">KS4_00360</name>
</gene>
<accession>A0A517YP58</accession>
<dbReference type="Proteomes" id="UP000317369">
    <property type="component" value="Chromosome"/>
</dbReference>
<evidence type="ECO:0000313" key="8">
    <source>
        <dbReference type="Proteomes" id="UP000317369"/>
    </source>
</evidence>
<keyword evidence="5" id="KW-0732">Signal</keyword>
<dbReference type="SUPFAM" id="SSF55846">
    <property type="entry name" value="N-acetylmuramoyl-L-alanine amidase-like"/>
    <property type="match status" value="1"/>
</dbReference>
<dbReference type="CDD" id="cd06583">
    <property type="entry name" value="PGRP"/>
    <property type="match status" value="1"/>
</dbReference>
<dbReference type="Pfam" id="PF01510">
    <property type="entry name" value="Amidase_2"/>
    <property type="match status" value="1"/>
</dbReference>
<keyword evidence="3 7" id="KW-0378">Hydrolase</keyword>
<comment type="catalytic activity">
    <reaction evidence="1">
        <text>Hydrolyzes the link between N-acetylmuramoyl residues and L-amino acid residues in certain cell-wall glycopeptides.</text>
        <dbReference type="EC" id="3.5.1.28"/>
    </reaction>
</comment>
<feature type="chain" id="PRO_5021815751" description="N-acetylmuramoyl-L-alanine amidase" evidence="5">
    <location>
        <begin position="20"/>
        <end position="266"/>
    </location>
</feature>
<dbReference type="InterPro" id="IPR051206">
    <property type="entry name" value="NAMLAA_amidase_2"/>
</dbReference>
<dbReference type="InterPro" id="IPR002502">
    <property type="entry name" value="Amidase_domain"/>
</dbReference>
<dbReference type="SMART" id="SM00644">
    <property type="entry name" value="Ami_2"/>
    <property type="match status" value="1"/>
</dbReference>
<organism evidence="7 8">
    <name type="scientific">Poriferisphaera corsica</name>
    <dbReference type="NCBI Taxonomy" id="2528020"/>
    <lineage>
        <taxon>Bacteria</taxon>
        <taxon>Pseudomonadati</taxon>
        <taxon>Planctomycetota</taxon>
        <taxon>Phycisphaerae</taxon>
        <taxon>Phycisphaerales</taxon>
        <taxon>Phycisphaeraceae</taxon>
        <taxon>Poriferisphaera</taxon>
    </lineage>
</organism>
<dbReference type="AlphaFoldDB" id="A0A517YP58"/>
<dbReference type="RefSeq" id="WP_200761410.1">
    <property type="nucleotide sequence ID" value="NZ_CP036425.1"/>
</dbReference>
<evidence type="ECO:0000256" key="3">
    <source>
        <dbReference type="ARBA" id="ARBA00022801"/>
    </source>
</evidence>
<dbReference type="GO" id="GO:0009254">
    <property type="term" value="P:peptidoglycan turnover"/>
    <property type="evidence" value="ECO:0007669"/>
    <property type="project" value="TreeGrafter"/>
</dbReference>
<proteinExistence type="predicted"/>
<dbReference type="InterPro" id="IPR013424">
    <property type="entry name" value="Ice-binding_C"/>
</dbReference>
<keyword evidence="4" id="KW-0961">Cell wall biogenesis/degradation</keyword>
<reference evidence="7 8" key="1">
    <citation type="submission" date="2019-02" db="EMBL/GenBank/DDBJ databases">
        <title>Deep-cultivation of Planctomycetes and their phenomic and genomic characterization uncovers novel biology.</title>
        <authorList>
            <person name="Wiegand S."/>
            <person name="Jogler M."/>
            <person name="Boedeker C."/>
            <person name="Pinto D."/>
            <person name="Vollmers J."/>
            <person name="Rivas-Marin E."/>
            <person name="Kohn T."/>
            <person name="Peeters S.H."/>
            <person name="Heuer A."/>
            <person name="Rast P."/>
            <person name="Oberbeckmann S."/>
            <person name="Bunk B."/>
            <person name="Jeske O."/>
            <person name="Meyerdierks A."/>
            <person name="Storesund J.E."/>
            <person name="Kallscheuer N."/>
            <person name="Luecker S."/>
            <person name="Lage O.M."/>
            <person name="Pohl T."/>
            <person name="Merkel B.J."/>
            <person name="Hornburger P."/>
            <person name="Mueller R.-W."/>
            <person name="Bruemmer F."/>
            <person name="Labrenz M."/>
            <person name="Spormann A.M."/>
            <person name="Op den Camp H."/>
            <person name="Overmann J."/>
            <person name="Amann R."/>
            <person name="Jetten M.S.M."/>
            <person name="Mascher T."/>
            <person name="Medema M.H."/>
            <person name="Devos D.P."/>
            <person name="Kaster A.-K."/>
            <person name="Ovreas L."/>
            <person name="Rohde M."/>
            <person name="Galperin M.Y."/>
            <person name="Jogler C."/>
        </authorList>
    </citation>
    <scope>NUCLEOTIDE SEQUENCE [LARGE SCALE GENOMIC DNA]</scope>
    <source>
        <strain evidence="7 8">KS4</strain>
    </source>
</reference>
<dbReference type="GO" id="GO:0009253">
    <property type="term" value="P:peptidoglycan catabolic process"/>
    <property type="evidence" value="ECO:0007669"/>
    <property type="project" value="InterPro"/>
</dbReference>
<dbReference type="GO" id="GO:0071555">
    <property type="term" value="P:cell wall organization"/>
    <property type="evidence" value="ECO:0007669"/>
    <property type="project" value="UniProtKB-KW"/>
</dbReference>
<feature type="domain" description="N-acetylmuramoyl-L-alanine amidase" evidence="6">
    <location>
        <begin position="51"/>
        <end position="230"/>
    </location>
</feature>
<dbReference type="EC" id="3.5.1.28" evidence="2"/>
<protein>
    <recommendedName>
        <fullName evidence="2">N-acetylmuramoyl-L-alanine amidase</fullName>
        <ecNumber evidence="2">3.5.1.28</ecNumber>
    </recommendedName>
</protein>
<name>A0A517YP58_9BACT</name>
<evidence type="ECO:0000256" key="5">
    <source>
        <dbReference type="SAM" id="SignalP"/>
    </source>
</evidence>
<dbReference type="PANTHER" id="PTHR30417:SF1">
    <property type="entry name" value="N-ACETYLMURAMOYL-L-ALANINE AMIDASE AMID"/>
    <property type="match status" value="1"/>
</dbReference>
<evidence type="ECO:0000313" key="7">
    <source>
        <dbReference type="EMBL" id="QDU32008.1"/>
    </source>
</evidence>
<dbReference type="Gene3D" id="3.40.80.10">
    <property type="entry name" value="Peptidoglycan recognition protein-like"/>
    <property type="match status" value="1"/>
</dbReference>
<evidence type="ECO:0000256" key="2">
    <source>
        <dbReference type="ARBA" id="ARBA00011901"/>
    </source>
</evidence>
<evidence type="ECO:0000259" key="6">
    <source>
        <dbReference type="SMART" id="SM00644"/>
    </source>
</evidence>
<feature type="signal peptide" evidence="5">
    <location>
        <begin position="1"/>
        <end position="19"/>
    </location>
</feature>
<dbReference type="KEGG" id="pcor:KS4_00360"/>
<keyword evidence="8" id="KW-1185">Reference proteome</keyword>
<dbReference type="InterPro" id="IPR036505">
    <property type="entry name" value="Amidase/PGRP_sf"/>
</dbReference>